<evidence type="ECO:0000313" key="5">
    <source>
        <dbReference type="EMBL" id="SHJ27835.1"/>
    </source>
</evidence>
<feature type="domain" description="SLH" evidence="3">
    <location>
        <begin position="25"/>
        <end position="85"/>
    </location>
</feature>
<organism evidence="5 6">
    <name type="scientific">Thermoclostridium caenicola</name>
    <dbReference type="NCBI Taxonomy" id="659425"/>
    <lineage>
        <taxon>Bacteria</taxon>
        <taxon>Bacillati</taxon>
        <taxon>Bacillota</taxon>
        <taxon>Clostridia</taxon>
        <taxon>Eubacteriales</taxon>
        <taxon>Oscillospiraceae</taxon>
        <taxon>Thermoclostridium</taxon>
    </lineage>
</organism>
<keyword evidence="2" id="KW-0732">Signal</keyword>
<protein>
    <submittedName>
        <fullName evidence="5">S-layer homology domain-containing protein</fullName>
    </submittedName>
</protein>
<evidence type="ECO:0000256" key="2">
    <source>
        <dbReference type="SAM" id="SignalP"/>
    </source>
</evidence>
<reference evidence="5 6" key="1">
    <citation type="submission" date="2016-11" db="EMBL/GenBank/DDBJ databases">
        <authorList>
            <person name="Varghese N."/>
            <person name="Submissions S."/>
        </authorList>
    </citation>
    <scope>NUCLEOTIDE SEQUENCE [LARGE SCALE GENOMIC DNA]</scope>
    <source>
        <strain evidence="5 6">DSM 19027</strain>
    </source>
</reference>
<keyword evidence="6" id="KW-1185">Reference proteome</keyword>
<feature type="signal peptide" evidence="2">
    <location>
        <begin position="1"/>
        <end position="24"/>
    </location>
</feature>
<dbReference type="Proteomes" id="UP000324781">
    <property type="component" value="Unassembled WGS sequence"/>
</dbReference>
<gene>
    <name evidence="5" type="ORF">SAMN05444373_103724</name>
</gene>
<feature type="domain" description="SLH" evidence="3">
    <location>
        <begin position="87"/>
        <end position="149"/>
    </location>
</feature>
<sequence>MKLIKKVFCILLILSFLFPGISRADSRPFADVPEDHFAYEAICRMKALNITGGVGDNRFGMGQTISRAEFVTFLIKLTGWEQVKPAQGSFRDNNDPGRFYYGYIETALHHGVISKDSDYFRVNDPITREEMAVMIVRALGYDALARQLSFLDSFSDVTTNKGYITLARDFGIMSGTSGQSFSPDKTATREEAAYILMKMYDKLHAKIQELHGFYAISSYSQVDLLSSLDSVSFGWSRLEYDPGSGRVILNTSRQNDNEYGFPQGFSEVLNKAEETGLSAQLMVAVKNETVADPSTGAKVPLAEYILRPEIRSSVIRSIAEQVNADSKDGYPLSFDGVVIDIEGLRANAKEAFNAFLKELRQELDKTGKLLYVAVQPARRPGQAYYDGYDFRVIGDIADKVILMAHDYYARQLTDGEMAAGYTTTPLTPIDEVYYALRAVTDKTTGVQDPGKIMLQISFDAVQWKKKDGAVVNRVPLSVSYEALHKRLLMDGVSIQYSDLSQNPYARFTDAQDGTENIIWYEDARSVEAKMKLAAMFGIRGISLWRLGNIPDYPDPEQKLFLNVWDSVLQFAGRTSK</sequence>
<dbReference type="AlphaFoldDB" id="A0A1M6I096"/>
<dbReference type="InterPro" id="IPR017853">
    <property type="entry name" value="GH"/>
</dbReference>
<dbReference type="PROSITE" id="PS51272">
    <property type="entry name" value="SLH"/>
    <property type="match status" value="2"/>
</dbReference>
<dbReference type="SMART" id="SM00636">
    <property type="entry name" value="Glyco_18"/>
    <property type="match status" value="1"/>
</dbReference>
<dbReference type="Pfam" id="PF00395">
    <property type="entry name" value="SLH"/>
    <property type="match status" value="3"/>
</dbReference>
<dbReference type="InterPro" id="IPR001119">
    <property type="entry name" value="SLH_dom"/>
</dbReference>
<dbReference type="InterPro" id="IPR001223">
    <property type="entry name" value="Glyco_hydro18_cat"/>
</dbReference>
<dbReference type="RefSeq" id="WP_149679119.1">
    <property type="nucleotide sequence ID" value="NZ_DAONMB010000045.1"/>
</dbReference>
<dbReference type="Pfam" id="PF00704">
    <property type="entry name" value="Glyco_hydro_18"/>
    <property type="match status" value="1"/>
</dbReference>
<dbReference type="PANTHER" id="PTHR46066:SF2">
    <property type="entry name" value="CHITINASE DOMAIN-CONTAINING PROTEIN 1"/>
    <property type="match status" value="1"/>
</dbReference>
<proteinExistence type="predicted"/>
<evidence type="ECO:0000259" key="3">
    <source>
        <dbReference type="PROSITE" id="PS51272"/>
    </source>
</evidence>
<dbReference type="PROSITE" id="PS51910">
    <property type="entry name" value="GH18_2"/>
    <property type="match status" value="1"/>
</dbReference>
<evidence type="ECO:0000259" key="4">
    <source>
        <dbReference type="PROSITE" id="PS51910"/>
    </source>
</evidence>
<dbReference type="Gene3D" id="3.20.20.80">
    <property type="entry name" value="Glycosidases"/>
    <property type="match status" value="1"/>
</dbReference>
<name>A0A1M6I096_9FIRM</name>
<dbReference type="EMBL" id="FQZP01000037">
    <property type="protein sequence ID" value="SHJ27835.1"/>
    <property type="molecule type" value="Genomic_DNA"/>
</dbReference>
<dbReference type="GO" id="GO:0008061">
    <property type="term" value="F:chitin binding"/>
    <property type="evidence" value="ECO:0007669"/>
    <property type="project" value="InterPro"/>
</dbReference>
<accession>A0A1M6I096</accession>
<feature type="domain" description="GH18" evidence="4">
    <location>
        <begin position="208"/>
        <end position="567"/>
    </location>
</feature>
<evidence type="ECO:0000256" key="1">
    <source>
        <dbReference type="ARBA" id="ARBA00022737"/>
    </source>
</evidence>
<evidence type="ECO:0000313" key="6">
    <source>
        <dbReference type="Proteomes" id="UP000324781"/>
    </source>
</evidence>
<dbReference type="InterPro" id="IPR011583">
    <property type="entry name" value="Chitinase_II/V-like_cat"/>
</dbReference>
<feature type="chain" id="PRO_5012025432" evidence="2">
    <location>
        <begin position="25"/>
        <end position="576"/>
    </location>
</feature>
<dbReference type="PANTHER" id="PTHR46066">
    <property type="entry name" value="CHITINASE DOMAIN-CONTAINING PROTEIN 1 FAMILY MEMBER"/>
    <property type="match status" value="1"/>
</dbReference>
<dbReference type="SUPFAM" id="SSF51445">
    <property type="entry name" value="(Trans)glycosidases"/>
    <property type="match status" value="1"/>
</dbReference>
<dbReference type="GO" id="GO:0005975">
    <property type="term" value="P:carbohydrate metabolic process"/>
    <property type="evidence" value="ECO:0007669"/>
    <property type="project" value="InterPro"/>
</dbReference>
<dbReference type="OrthoDB" id="9769314at2"/>
<keyword evidence="1" id="KW-0677">Repeat</keyword>